<evidence type="ECO:0000256" key="3">
    <source>
        <dbReference type="ARBA" id="ARBA00022475"/>
    </source>
</evidence>
<evidence type="ECO:0000313" key="9">
    <source>
        <dbReference type="EMBL" id="MFD2115506.1"/>
    </source>
</evidence>
<feature type="transmembrane region" description="Helical" evidence="7">
    <location>
        <begin position="75"/>
        <end position="99"/>
    </location>
</feature>
<dbReference type="PANTHER" id="PTHR43744">
    <property type="entry name" value="ABC TRANSPORTER PERMEASE PROTEIN MG189-RELATED-RELATED"/>
    <property type="match status" value="1"/>
</dbReference>
<dbReference type="CDD" id="cd06261">
    <property type="entry name" value="TM_PBP2"/>
    <property type="match status" value="1"/>
</dbReference>
<protein>
    <submittedName>
        <fullName evidence="9">Carbohydrate ABC transporter permease</fullName>
    </submittedName>
</protein>
<keyword evidence="3" id="KW-1003">Cell membrane</keyword>
<reference evidence="10" key="1">
    <citation type="journal article" date="2019" name="Int. J. Syst. Evol. Microbiol.">
        <title>The Global Catalogue of Microorganisms (GCM) 10K type strain sequencing project: providing services to taxonomists for standard genome sequencing and annotation.</title>
        <authorList>
            <consortium name="The Broad Institute Genomics Platform"/>
            <consortium name="The Broad Institute Genome Sequencing Center for Infectious Disease"/>
            <person name="Wu L."/>
            <person name="Ma J."/>
        </authorList>
    </citation>
    <scope>NUCLEOTIDE SEQUENCE [LARGE SCALE GENOMIC DNA]</scope>
    <source>
        <strain evidence="10">GH52</strain>
    </source>
</reference>
<dbReference type="InterPro" id="IPR000515">
    <property type="entry name" value="MetI-like"/>
</dbReference>
<keyword evidence="10" id="KW-1185">Reference proteome</keyword>
<keyword evidence="5 7" id="KW-1133">Transmembrane helix</keyword>
<dbReference type="PANTHER" id="PTHR43744:SF9">
    <property type="entry name" value="POLYGALACTURONAN_RHAMNOGALACTURONAN TRANSPORT SYSTEM PERMEASE PROTEIN YTCP"/>
    <property type="match status" value="1"/>
</dbReference>
<dbReference type="RefSeq" id="WP_377770735.1">
    <property type="nucleotide sequence ID" value="NZ_JBHUHO010000020.1"/>
</dbReference>
<evidence type="ECO:0000256" key="7">
    <source>
        <dbReference type="SAM" id="Phobius"/>
    </source>
</evidence>
<feature type="transmembrane region" description="Helical" evidence="7">
    <location>
        <begin position="259"/>
        <end position="280"/>
    </location>
</feature>
<name>A0ABW4YII6_9BACL</name>
<dbReference type="Gene3D" id="1.10.3720.10">
    <property type="entry name" value="MetI-like"/>
    <property type="match status" value="1"/>
</dbReference>
<sequence length="295" mass="33239">MSKWRTREDFWVDTINYILLAVVTIMMVYPFYYILIVSFNVGSDTAAGGGMYFYPRQFTLENYVYFLKEPKWVDAFFVSVLRTIIGTIVSVLFTCLVAYGLAQPGLMFRRTYFSIFVVAMYVSGGLIAYYVILRSIGLINKFGVYIIPSMLSLFFLMIAVSFFREIPPELGESARMDGAGELKIFISLILPLSLPLLATMGLFLGSGQWNAWLDSAYFVQSQKLRTLSFRMIEVMNQASFRPSDAATASYSSGTAVTQFSVQVTAMIISIVPMMAVYPFLQKYFVQGMMLGSVKG</sequence>
<comment type="subcellular location">
    <subcellularLocation>
        <location evidence="1">Cell membrane</location>
        <topology evidence="1">Multi-pass membrane protein</topology>
    </subcellularLocation>
</comment>
<evidence type="ECO:0000256" key="2">
    <source>
        <dbReference type="ARBA" id="ARBA00022448"/>
    </source>
</evidence>
<feature type="transmembrane region" description="Helical" evidence="7">
    <location>
        <begin position="12"/>
        <end position="35"/>
    </location>
</feature>
<keyword evidence="4 7" id="KW-0812">Transmembrane</keyword>
<proteinExistence type="predicted"/>
<feature type="domain" description="ABC transmembrane type-1" evidence="8">
    <location>
        <begin position="76"/>
        <end position="280"/>
    </location>
</feature>
<evidence type="ECO:0000256" key="5">
    <source>
        <dbReference type="ARBA" id="ARBA00022989"/>
    </source>
</evidence>
<keyword evidence="6 7" id="KW-0472">Membrane</keyword>
<evidence type="ECO:0000256" key="6">
    <source>
        <dbReference type="ARBA" id="ARBA00023136"/>
    </source>
</evidence>
<dbReference type="EMBL" id="JBHUHO010000020">
    <property type="protein sequence ID" value="MFD2115506.1"/>
    <property type="molecule type" value="Genomic_DNA"/>
</dbReference>
<organism evidence="9 10">
    <name type="scientific">Paenibacillus yanchengensis</name>
    <dbReference type="NCBI Taxonomy" id="2035833"/>
    <lineage>
        <taxon>Bacteria</taxon>
        <taxon>Bacillati</taxon>
        <taxon>Bacillota</taxon>
        <taxon>Bacilli</taxon>
        <taxon>Bacillales</taxon>
        <taxon>Paenibacillaceae</taxon>
        <taxon>Paenibacillus</taxon>
    </lineage>
</organism>
<evidence type="ECO:0000313" key="10">
    <source>
        <dbReference type="Proteomes" id="UP001597362"/>
    </source>
</evidence>
<accession>A0ABW4YII6</accession>
<dbReference type="Proteomes" id="UP001597362">
    <property type="component" value="Unassembled WGS sequence"/>
</dbReference>
<dbReference type="SUPFAM" id="SSF161098">
    <property type="entry name" value="MetI-like"/>
    <property type="match status" value="1"/>
</dbReference>
<evidence type="ECO:0000259" key="8">
    <source>
        <dbReference type="PROSITE" id="PS50928"/>
    </source>
</evidence>
<evidence type="ECO:0000256" key="1">
    <source>
        <dbReference type="ARBA" id="ARBA00004651"/>
    </source>
</evidence>
<gene>
    <name evidence="9" type="ORF">ACFSJH_07150</name>
</gene>
<keyword evidence="2" id="KW-0813">Transport</keyword>
<feature type="transmembrane region" description="Helical" evidence="7">
    <location>
        <begin position="111"/>
        <end position="132"/>
    </location>
</feature>
<dbReference type="InterPro" id="IPR035906">
    <property type="entry name" value="MetI-like_sf"/>
</dbReference>
<evidence type="ECO:0000256" key="4">
    <source>
        <dbReference type="ARBA" id="ARBA00022692"/>
    </source>
</evidence>
<feature type="transmembrane region" description="Helical" evidence="7">
    <location>
        <begin position="184"/>
        <end position="204"/>
    </location>
</feature>
<feature type="transmembrane region" description="Helical" evidence="7">
    <location>
        <begin position="144"/>
        <end position="163"/>
    </location>
</feature>
<dbReference type="PROSITE" id="PS50928">
    <property type="entry name" value="ABC_TM1"/>
    <property type="match status" value="1"/>
</dbReference>
<comment type="caution">
    <text evidence="9">The sequence shown here is derived from an EMBL/GenBank/DDBJ whole genome shotgun (WGS) entry which is preliminary data.</text>
</comment>